<gene>
    <name evidence="1" type="ORF">G3R48_17145</name>
</gene>
<keyword evidence="2" id="KW-1185">Reference proteome</keyword>
<protein>
    <recommendedName>
        <fullName evidence="3">DUF3192 domain-containing protein</fullName>
    </recommendedName>
</protein>
<dbReference type="EMBL" id="JAAIKR010000064">
    <property type="protein sequence ID" value="MBR9729685.1"/>
    <property type="molecule type" value="Genomic_DNA"/>
</dbReference>
<dbReference type="PROSITE" id="PS51257">
    <property type="entry name" value="PROKAR_LIPOPROTEIN"/>
    <property type="match status" value="1"/>
</dbReference>
<evidence type="ECO:0008006" key="3">
    <source>
        <dbReference type="Google" id="ProtNLM"/>
    </source>
</evidence>
<dbReference type="Proteomes" id="UP000811844">
    <property type="component" value="Unassembled WGS sequence"/>
</dbReference>
<organism evidence="1 2">
    <name type="scientific">Shewanella intestini</name>
    <dbReference type="NCBI Taxonomy" id="2017544"/>
    <lineage>
        <taxon>Bacteria</taxon>
        <taxon>Pseudomonadati</taxon>
        <taxon>Pseudomonadota</taxon>
        <taxon>Gammaproteobacteria</taxon>
        <taxon>Alteromonadales</taxon>
        <taxon>Shewanellaceae</taxon>
        <taxon>Shewanella</taxon>
    </lineage>
</organism>
<evidence type="ECO:0000313" key="1">
    <source>
        <dbReference type="EMBL" id="MBR9729685.1"/>
    </source>
</evidence>
<comment type="caution">
    <text evidence="1">The sequence shown here is derived from an EMBL/GenBank/DDBJ whole genome shotgun (WGS) entry which is preliminary data.</text>
</comment>
<evidence type="ECO:0000313" key="2">
    <source>
        <dbReference type="Proteomes" id="UP000811844"/>
    </source>
</evidence>
<name>A0ABS5I8N6_9GAMM</name>
<proteinExistence type="predicted"/>
<reference evidence="1 2" key="1">
    <citation type="submission" date="2020-02" db="EMBL/GenBank/DDBJ databases">
        <title>Shewanella WXL01 sp. nov., a marine bacterium isolated from green algae in Luhuitou Fringing Reef (Northern South China Sea).</title>
        <authorList>
            <person name="Wang X."/>
        </authorList>
    </citation>
    <scope>NUCLEOTIDE SEQUENCE [LARGE SCALE GENOMIC DNA]</scope>
    <source>
        <strain evidence="1 2">MCCC 1A01895</strain>
    </source>
</reference>
<accession>A0ABS5I8N6</accession>
<dbReference type="RefSeq" id="WP_212593433.1">
    <property type="nucleotide sequence ID" value="NZ_JAAIKR010000064.1"/>
</dbReference>
<sequence length="134" mass="15071">MHHSLKILIIASLLTGCASTVESEYIENNTAKVEAYTDKYQKELEDLAGFLVEECTMKKMNANKNMKLSDLGKYFLDGRVIYQLDPSGKIINAIYEKKGRSQKACVSKFSVGYQLPNPEGLQYVYGKFTLEVNG</sequence>